<dbReference type="InterPro" id="IPR019787">
    <property type="entry name" value="Znf_PHD-finger"/>
</dbReference>
<dbReference type="Pfam" id="PF13831">
    <property type="entry name" value="PHD_2"/>
    <property type="match status" value="1"/>
</dbReference>
<dbReference type="FunFam" id="3.30.40.10:FF:000004">
    <property type="entry name" value="Jade family PHD finger 2"/>
    <property type="match status" value="1"/>
</dbReference>
<feature type="compositionally biased region" description="Low complexity" evidence="7">
    <location>
        <begin position="689"/>
        <end position="716"/>
    </location>
</feature>
<dbReference type="InterPro" id="IPR034732">
    <property type="entry name" value="EPHD"/>
</dbReference>
<dbReference type="GO" id="GO:0008270">
    <property type="term" value="F:zinc ion binding"/>
    <property type="evidence" value="ECO:0007669"/>
    <property type="project" value="UniProtKB-KW"/>
</dbReference>
<evidence type="ECO:0000256" key="1">
    <source>
        <dbReference type="ARBA" id="ARBA00022723"/>
    </source>
</evidence>
<reference evidence="10" key="1">
    <citation type="submission" date="2025-08" db="UniProtKB">
        <authorList>
            <consortium name="Ensembl"/>
        </authorList>
    </citation>
    <scope>IDENTIFICATION</scope>
</reference>
<feature type="compositionally biased region" description="Basic and acidic residues" evidence="7">
    <location>
        <begin position="849"/>
        <end position="865"/>
    </location>
</feature>
<evidence type="ECO:0000256" key="7">
    <source>
        <dbReference type="SAM" id="MobiDB-lite"/>
    </source>
</evidence>
<keyword evidence="11" id="KW-1185">Reference proteome</keyword>
<name>A0A8C7IVJ1_ONCKI</name>
<evidence type="ECO:0000256" key="4">
    <source>
        <dbReference type="ARBA" id="ARBA00022833"/>
    </source>
</evidence>
<accession>A0A8C7IVJ1</accession>
<organism evidence="10 11">
    <name type="scientific">Oncorhynchus kisutch</name>
    <name type="common">Coho salmon</name>
    <name type="synonym">Salmo kisutch</name>
    <dbReference type="NCBI Taxonomy" id="8019"/>
    <lineage>
        <taxon>Eukaryota</taxon>
        <taxon>Metazoa</taxon>
        <taxon>Chordata</taxon>
        <taxon>Craniata</taxon>
        <taxon>Vertebrata</taxon>
        <taxon>Euteleostomi</taxon>
        <taxon>Actinopterygii</taxon>
        <taxon>Neopterygii</taxon>
        <taxon>Teleostei</taxon>
        <taxon>Protacanthopterygii</taxon>
        <taxon>Salmoniformes</taxon>
        <taxon>Salmonidae</taxon>
        <taxon>Salmoninae</taxon>
        <taxon>Oncorhynchus</taxon>
    </lineage>
</organism>
<feature type="compositionally biased region" description="Low complexity" evidence="7">
    <location>
        <begin position="783"/>
        <end position="804"/>
    </location>
</feature>
<dbReference type="Pfam" id="PF13832">
    <property type="entry name" value="zf-HC5HC2H_2"/>
    <property type="match status" value="1"/>
</dbReference>
<dbReference type="Ensembl" id="ENSOKIT00005082850.1">
    <property type="protein sequence ID" value="ENSOKIP00005077713.1"/>
    <property type="gene ID" value="ENSOKIG00005033619.1"/>
</dbReference>
<dbReference type="InterPro" id="IPR013083">
    <property type="entry name" value="Znf_RING/FYVE/PHD"/>
</dbReference>
<dbReference type="PROSITE" id="PS50016">
    <property type="entry name" value="ZF_PHD_2"/>
    <property type="match status" value="1"/>
</dbReference>
<dbReference type="InterPro" id="IPR039548">
    <property type="entry name" value="JADE2_PHD"/>
</dbReference>
<evidence type="ECO:0000256" key="2">
    <source>
        <dbReference type="ARBA" id="ARBA00022737"/>
    </source>
</evidence>
<dbReference type="SMART" id="SM00249">
    <property type="entry name" value="PHD"/>
    <property type="match status" value="2"/>
</dbReference>
<feature type="domain" description="PHD-type" evidence="9">
    <location>
        <begin position="288"/>
        <end position="402"/>
    </location>
</feature>
<keyword evidence="3 6" id="KW-0863">Zinc-finger</keyword>
<evidence type="ECO:0000259" key="9">
    <source>
        <dbReference type="PROSITE" id="PS51805"/>
    </source>
</evidence>
<feature type="compositionally biased region" description="Basic and acidic residues" evidence="7">
    <location>
        <begin position="436"/>
        <end position="477"/>
    </location>
</feature>
<dbReference type="GO" id="GO:0006357">
    <property type="term" value="P:regulation of transcription by RNA polymerase II"/>
    <property type="evidence" value="ECO:0007669"/>
    <property type="project" value="TreeGrafter"/>
</dbReference>
<dbReference type="CDD" id="cd15705">
    <property type="entry name" value="ePHD_JADE2"/>
    <property type="match status" value="1"/>
</dbReference>
<dbReference type="CDD" id="cd15680">
    <property type="entry name" value="PHD_JADE2"/>
    <property type="match status" value="1"/>
</dbReference>
<feature type="compositionally biased region" description="Basic and acidic residues" evidence="7">
    <location>
        <begin position="722"/>
        <end position="737"/>
    </location>
</feature>
<protein>
    <submittedName>
        <fullName evidence="10">Jade family PHD finger 2</fullName>
    </submittedName>
</protein>
<keyword evidence="1" id="KW-0479">Metal-binding</keyword>
<dbReference type="InterPro" id="IPR019786">
    <property type="entry name" value="Zinc_finger_PHD-type_CS"/>
</dbReference>
<evidence type="ECO:0000259" key="8">
    <source>
        <dbReference type="PROSITE" id="PS50016"/>
    </source>
</evidence>
<feature type="compositionally biased region" description="Basic residues" evidence="7">
    <location>
        <begin position="738"/>
        <end position="750"/>
    </location>
</feature>
<evidence type="ECO:0000313" key="11">
    <source>
        <dbReference type="Proteomes" id="UP000694557"/>
    </source>
</evidence>
<dbReference type="InterPro" id="IPR001965">
    <property type="entry name" value="Znf_PHD"/>
</dbReference>
<feature type="region of interest" description="Disordered" evidence="7">
    <location>
        <begin position="13"/>
        <end position="75"/>
    </location>
</feature>
<dbReference type="PROSITE" id="PS01359">
    <property type="entry name" value="ZF_PHD_1"/>
    <property type="match status" value="1"/>
</dbReference>
<evidence type="ECO:0000313" key="10">
    <source>
        <dbReference type="Ensembl" id="ENSOKIP00005077713.1"/>
    </source>
</evidence>
<dbReference type="InterPro" id="IPR050701">
    <property type="entry name" value="Histone_Mod_Regulator"/>
</dbReference>
<dbReference type="Gene3D" id="3.30.40.10">
    <property type="entry name" value="Zinc/RING finger domain, C3HC4 (zinc finger)"/>
    <property type="match status" value="2"/>
</dbReference>
<dbReference type="AlphaFoldDB" id="A0A8C7IVJ1"/>
<dbReference type="GeneTree" id="ENSGT00940000158570"/>
<feature type="compositionally biased region" description="Polar residues" evidence="7">
    <location>
        <begin position="60"/>
        <end position="72"/>
    </location>
</feature>
<keyword evidence="4" id="KW-0862">Zinc</keyword>
<feature type="compositionally biased region" description="Low complexity" evidence="7">
    <location>
        <begin position="42"/>
        <end position="59"/>
    </location>
</feature>
<keyword evidence="2" id="KW-0677">Repeat</keyword>
<sequence length="916" mass="102033">MWLTSNDFVISHRPESRTFSPSEADCNQGKKMESEKKRRKYSTSSNDSDTTDSHVTSWSRSSKNTGTSSTWVRQEHKKPSEVFRTDFITAMKLPDSAQLGPDDFYVLSDPWRQEWEKGVQVPASVDAIPEPVVRMLPEVGRIPFYWPVQGQGRGCVLGLSQRDMKTTDEPHSRYDLDDMDVSWLELVNQEFRELALPELDELTMERVLVELESQCEENMQQAIETEEGLGIEYDEDVVCDVCRSPEGEDGNEMVFCDKCNICVHQACYGILKVPQGNWLCRTCALGVQPKCLLCPKRGGALKPTRSGTKWVHVSCALWIPEVSIGCPEKMEPITKVSHIPSSRWALFCSLCREHTGTCIQCSMPSCIVAFHVTCAFDHGLEMRTILAENDEVRFKSYCLEHSSTTAPGNSNNAMAGNSNHTNSAGASSKPDWAGHGNDHRASVTAPDHHQATSERPPAERPDRDQIEREKASQRKQKLQELEDEFYRLVDPKDVAENLGLPDAHVDFLYQFWKLRRKSNFNRPLVTLKRDEVDNLAQQEQDVLYRRLKLFTHLRQDLERVRNLCYMVTRREKMKSSLCDLQEKIFHLQIQLLEEDLAGGFPKTFPLDNSLFDSWLAQSVQITADDMLSQWALDAGQHRDKTASLLSDQLLQGEESLLSLMMDHSMKSTWKTPQLGRKTRGKPRARAQHSPAAATTPPSATAVSPAAAATASSTATAKGTLLADDRPGHGARRGERSRGSKALHHHHHHPQTRSTEAPLDPPPQPPTSKMDSCHISEERGPWDSLTGTGAASAPTPAPLASCSPTQPCISPGTVPEGRSGGGLGHRTALRLRLPRQGKSRGKGGGGGGKEVVERPLERERDPHPVKETSSLLDPETDGYFSDAEQSDSDTHSSGRKLRLAQLHSGSEDLLRRSVLAL</sequence>
<feature type="region of interest" description="Disordered" evidence="7">
    <location>
        <begin position="667"/>
        <end position="897"/>
    </location>
</feature>
<feature type="region of interest" description="Disordered" evidence="7">
    <location>
        <begin position="405"/>
        <end position="477"/>
    </location>
</feature>
<evidence type="ECO:0000256" key="3">
    <source>
        <dbReference type="ARBA" id="ARBA00022771"/>
    </source>
</evidence>
<feature type="compositionally biased region" description="Basic residues" evidence="7">
    <location>
        <begin position="676"/>
        <end position="686"/>
    </location>
</feature>
<dbReference type="InterPro" id="IPR011011">
    <property type="entry name" value="Znf_FYVE_PHD"/>
</dbReference>
<feature type="compositionally biased region" description="Basic and acidic residues" evidence="7">
    <location>
        <begin position="770"/>
        <end position="780"/>
    </location>
</feature>
<dbReference type="GO" id="GO:0000123">
    <property type="term" value="C:histone acetyltransferase complex"/>
    <property type="evidence" value="ECO:0007669"/>
    <property type="project" value="TreeGrafter"/>
</dbReference>
<feature type="compositionally biased region" description="Basic residues" evidence="7">
    <location>
        <begin position="826"/>
        <end position="840"/>
    </location>
</feature>
<dbReference type="SUPFAM" id="SSF57903">
    <property type="entry name" value="FYVE/PHD zinc finger"/>
    <property type="match status" value="1"/>
</dbReference>
<feature type="domain" description="PHD-type" evidence="8">
    <location>
        <begin position="236"/>
        <end position="286"/>
    </location>
</feature>
<reference evidence="10" key="2">
    <citation type="submission" date="2025-09" db="UniProtKB">
        <authorList>
            <consortium name="Ensembl"/>
        </authorList>
    </citation>
    <scope>IDENTIFICATION</scope>
</reference>
<gene>
    <name evidence="10" type="primary">JADE2</name>
    <name evidence="10" type="synonym">LOC109892947</name>
</gene>
<feature type="compositionally biased region" description="Low complexity" evidence="7">
    <location>
        <begin position="408"/>
        <end position="419"/>
    </location>
</feature>
<dbReference type="Proteomes" id="UP000694557">
    <property type="component" value="Unassembled WGS sequence"/>
</dbReference>
<dbReference type="PROSITE" id="PS51805">
    <property type="entry name" value="EPHD"/>
    <property type="match status" value="1"/>
</dbReference>
<evidence type="ECO:0000256" key="6">
    <source>
        <dbReference type="PROSITE-ProRule" id="PRU00146"/>
    </source>
</evidence>
<dbReference type="PANTHER" id="PTHR13793">
    <property type="entry name" value="PHD FINGER PROTEINS"/>
    <property type="match status" value="1"/>
</dbReference>
<dbReference type="InterPro" id="IPR039549">
    <property type="entry name" value="JADE2_ePHD"/>
</dbReference>
<comment type="similarity">
    <text evidence="5">Belongs to the JADE family.</text>
</comment>
<proteinExistence type="inferred from homology"/>
<dbReference type="PANTHER" id="PTHR13793:SF84">
    <property type="entry name" value="E3 UBIQUITIN-PROTEIN LIGASE JADE-2"/>
    <property type="match status" value="1"/>
</dbReference>
<evidence type="ECO:0000256" key="5">
    <source>
        <dbReference type="ARBA" id="ARBA00038371"/>
    </source>
</evidence>
<dbReference type="FunFam" id="3.30.40.10:FF:000030">
    <property type="entry name" value="Protein Jade-1 isoform 1"/>
    <property type="match status" value="1"/>
</dbReference>